<dbReference type="Proteomes" id="UP000587270">
    <property type="component" value="Unassembled WGS sequence"/>
</dbReference>
<gene>
    <name evidence="3" type="ORF">HF865_10895</name>
</gene>
<evidence type="ECO:0008006" key="5">
    <source>
        <dbReference type="Google" id="ProtNLM"/>
    </source>
</evidence>
<dbReference type="AlphaFoldDB" id="A0AAW9ZMF7"/>
<proteinExistence type="predicted"/>
<dbReference type="RefSeq" id="WP_086142122.1">
    <property type="nucleotide sequence ID" value="NZ_JABAFN010000078.1"/>
</dbReference>
<protein>
    <recommendedName>
        <fullName evidence="5">Histidine kinase</fullName>
    </recommendedName>
</protein>
<name>A0AAW9ZMF7_LIMRT</name>
<sequence length="92" mass="11243">MSFNEDYLITDDDLRRADQDIHRIPEWKLSNSQTERVARRALQIQQREKLLEQEQNKLLRLKKKREAVKKVNLTKNTKRQKKHVEQDNELEF</sequence>
<evidence type="ECO:0000256" key="2">
    <source>
        <dbReference type="SAM" id="MobiDB-lite"/>
    </source>
</evidence>
<evidence type="ECO:0000313" key="4">
    <source>
        <dbReference type="Proteomes" id="UP000587270"/>
    </source>
</evidence>
<keyword evidence="1" id="KW-0175">Coiled coil</keyword>
<organism evidence="3 4">
    <name type="scientific">Limosilactobacillus reuteri</name>
    <name type="common">Lactobacillus reuteri</name>
    <dbReference type="NCBI Taxonomy" id="1598"/>
    <lineage>
        <taxon>Bacteria</taxon>
        <taxon>Bacillati</taxon>
        <taxon>Bacillota</taxon>
        <taxon>Bacilli</taxon>
        <taxon>Lactobacillales</taxon>
        <taxon>Lactobacillaceae</taxon>
        <taxon>Limosilactobacillus</taxon>
    </lineage>
</organism>
<evidence type="ECO:0000256" key="1">
    <source>
        <dbReference type="SAM" id="Coils"/>
    </source>
</evidence>
<dbReference type="EMBL" id="JABAFN010000078">
    <property type="protein sequence ID" value="NME23165.1"/>
    <property type="molecule type" value="Genomic_DNA"/>
</dbReference>
<reference evidence="3 4" key="1">
    <citation type="submission" date="2020-04" db="EMBL/GenBank/DDBJ databases">
        <authorList>
            <person name="Hitch T.C.A."/>
            <person name="Wylensek D."/>
            <person name="Clavel T."/>
        </authorList>
    </citation>
    <scope>NUCLEOTIDE SEQUENCE [LARGE SCALE GENOMIC DNA]</scope>
    <source>
        <strain evidence="3 4">WCA-386-APC-4I</strain>
    </source>
</reference>
<evidence type="ECO:0000313" key="3">
    <source>
        <dbReference type="EMBL" id="NME23165.1"/>
    </source>
</evidence>
<comment type="caution">
    <text evidence="3">The sequence shown here is derived from an EMBL/GenBank/DDBJ whole genome shotgun (WGS) entry which is preliminary data.</text>
</comment>
<feature type="region of interest" description="Disordered" evidence="2">
    <location>
        <begin position="72"/>
        <end position="92"/>
    </location>
</feature>
<feature type="coiled-coil region" evidence="1">
    <location>
        <begin position="44"/>
        <end position="71"/>
    </location>
</feature>
<accession>A0AAW9ZMF7</accession>